<sequence>MHAKLALFTASSNPFDLLHHSSSTLSPSPLPLSSFYSSLTHYKKCRPIDVELHEIVLYLAVLPHRTRLPHHQFICPLLGFSTMASESAINGNFVPQNGYGSIEQTGYAAANYPSSNPSAPSQSNNSAADIPKDEVGWYFVEQYYTTLSRSPEKVYLFYNKRSQFVSGNETEKVAVCVGQRAINDRIKELDFSECKVRVTNVDSQASDDHIVIQVIGEISNKSAPHKKFTQTFVLAAQTNGYFVLNDIFRYIIDEEDEAEATEEPAAVQEPAPTAAEEPEHETLTSSEDPVAIEKDAAKVDKEIEEKIIAEKPEEKETAVPTAVANGSPKAETAEVAQAEDAPVAAVSESTQTPEAAPEASSEATPEVPAAQEELPVEKPKDPEPTPAVRSPVKQAAQPAKAAAPAKPAAPSAPAAPKTWANLAAAAHRVATPVFTPQPSASAAPVQPKTAPQPEPATKAASSAPAQESAAAPAAREASPAPASADQQEEWTSVGDKRQQNKGQAAAGAQDAPQYRAYVKNVHESITLPALREAIEKHGELSYFDANRPKNCAFVDFKTLDGYKAALKASPISIGEHAITIEERRPKTNAPFFPGNRGGARGGRGGANPNPRGSFQGGRGGGSQRGRGGNASRGRGGAQVA</sequence>
<gene>
    <name evidence="6" type="ORF">D6C84_04546</name>
</gene>
<dbReference type="Gene3D" id="3.10.450.50">
    <property type="match status" value="1"/>
</dbReference>
<evidence type="ECO:0000259" key="5">
    <source>
        <dbReference type="PROSITE" id="PS50177"/>
    </source>
</evidence>
<dbReference type="GO" id="GO:0034517">
    <property type="term" value="P:ribophagy"/>
    <property type="evidence" value="ECO:0007669"/>
    <property type="project" value="TreeGrafter"/>
</dbReference>
<dbReference type="SUPFAM" id="SSF54928">
    <property type="entry name" value="RNA-binding domain, RBD"/>
    <property type="match status" value="1"/>
</dbReference>
<dbReference type="FunFam" id="3.10.450.50:FF:000003">
    <property type="entry name" value="Nuclear transport factor 2 family protein"/>
    <property type="match status" value="1"/>
</dbReference>
<feature type="compositionally biased region" description="Gly residues" evidence="3">
    <location>
        <begin position="614"/>
        <end position="640"/>
    </location>
</feature>
<evidence type="ECO:0000313" key="6">
    <source>
        <dbReference type="EMBL" id="THZ83937.1"/>
    </source>
</evidence>
<dbReference type="CDD" id="cd00780">
    <property type="entry name" value="NTF2"/>
    <property type="match status" value="1"/>
</dbReference>
<dbReference type="SUPFAM" id="SSF54427">
    <property type="entry name" value="NTF2-like"/>
    <property type="match status" value="1"/>
</dbReference>
<dbReference type="AlphaFoldDB" id="A0A4S9XX38"/>
<feature type="region of interest" description="Disordered" evidence="3">
    <location>
        <begin position="307"/>
        <end position="416"/>
    </location>
</feature>
<dbReference type="GO" id="GO:1990904">
    <property type="term" value="C:ribonucleoprotein complex"/>
    <property type="evidence" value="ECO:0007669"/>
    <property type="project" value="TreeGrafter"/>
</dbReference>
<dbReference type="PANTHER" id="PTHR10693:SF20">
    <property type="entry name" value="AT27578P"/>
    <property type="match status" value="1"/>
</dbReference>
<dbReference type="InterPro" id="IPR035979">
    <property type="entry name" value="RBD_domain_sf"/>
</dbReference>
<feature type="region of interest" description="Disordered" evidence="3">
    <location>
        <begin position="433"/>
        <end position="510"/>
    </location>
</feature>
<protein>
    <recommendedName>
        <fullName evidence="8">NTF2-domain-containing protein</fullName>
    </recommendedName>
</protein>
<organism evidence="6 7">
    <name type="scientific">Aureobasidium pullulans</name>
    <name type="common">Black yeast</name>
    <name type="synonym">Pullularia pullulans</name>
    <dbReference type="NCBI Taxonomy" id="5580"/>
    <lineage>
        <taxon>Eukaryota</taxon>
        <taxon>Fungi</taxon>
        <taxon>Dikarya</taxon>
        <taxon>Ascomycota</taxon>
        <taxon>Pezizomycotina</taxon>
        <taxon>Dothideomycetes</taxon>
        <taxon>Dothideomycetidae</taxon>
        <taxon>Dothideales</taxon>
        <taxon>Saccotheciaceae</taxon>
        <taxon>Aureobasidium</taxon>
    </lineage>
</organism>
<dbReference type="PANTHER" id="PTHR10693">
    <property type="entry name" value="RAS GTPASE-ACTIVATING PROTEIN-BINDING PROTEIN"/>
    <property type="match status" value="1"/>
</dbReference>
<feature type="domain" description="RRM" evidence="4">
    <location>
        <begin position="514"/>
        <end position="585"/>
    </location>
</feature>
<feature type="region of interest" description="Disordered" evidence="3">
    <location>
        <begin position="257"/>
        <end position="292"/>
    </location>
</feature>
<dbReference type="GO" id="GO:0003729">
    <property type="term" value="F:mRNA binding"/>
    <property type="evidence" value="ECO:0007669"/>
    <property type="project" value="TreeGrafter"/>
</dbReference>
<dbReference type="SMART" id="SM00360">
    <property type="entry name" value="RRM"/>
    <property type="match status" value="1"/>
</dbReference>
<evidence type="ECO:0000259" key="4">
    <source>
        <dbReference type="PROSITE" id="PS50102"/>
    </source>
</evidence>
<name>A0A4S9XX38_AURPU</name>
<dbReference type="EMBL" id="QZBT01000052">
    <property type="protein sequence ID" value="THZ83937.1"/>
    <property type="molecule type" value="Genomic_DNA"/>
</dbReference>
<evidence type="ECO:0000313" key="7">
    <source>
        <dbReference type="Proteomes" id="UP000310039"/>
    </source>
</evidence>
<reference evidence="6 7" key="1">
    <citation type="submission" date="2018-10" db="EMBL/GenBank/DDBJ databases">
        <title>Fifty Aureobasidium pullulans genomes reveal a recombining polyextremotolerant generalist.</title>
        <authorList>
            <person name="Gostincar C."/>
            <person name="Turk M."/>
            <person name="Zajc J."/>
            <person name="Gunde-Cimerman N."/>
        </authorList>
    </citation>
    <scope>NUCLEOTIDE SEQUENCE [LARGE SCALE GENOMIC DNA]</scope>
    <source>
        <strain evidence="6 7">EXF-3403</strain>
    </source>
</reference>
<dbReference type="Gene3D" id="3.30.70.330">
    <property type="match status" value="1"/>
</dbReference>
<feature type="compositionally biased region" description="Low complexity" evidence="3">
    <location>
        <begin position="263"/>
        <end position="275"/>
    </location>
</feature>
<feature type="compositionally biased region" description="Low complexity" evidence="3">
    <location>
        <begin position="393"/>
        <end position="416"/>
    </location>
</feature>
<dbReference type="InterPro" id="IPR032710">
    <property type="entry name" value="NTF2-like_dom_sf"/>
</dbReference>
<feature type="domain" description="NTF2" evidence="5">
    <location>
        <begin position="135"/>
        <end position="250"/>
    </location>
</feature>
<dbReference type="GO" id="GO:1990861">
    <property type="term" value="C:Ubp3-Bre5 deubiquitination complex"/>
    <property type="evidence" value="ECO:0007669"/>
    <property type="project" value="TreeGrafter"/>
</dbReference>
<dbReference type="InterPro" id="IPR018222">
    <property type="entry name" value="Nuclear_transport_factor_2_euk"/>
</dbReference>
<dbReference type="InterPro" id="IPR002075">
    <property type="entry name" value="NTF2_dom"/>
</dbReference>
<evidence type="ECO:0000256" key="2">
    <source>
        <dbReference type="PROSITE-ProRule" id="PRU00176"/>
    </source>
</evidence>
<feature type="compositionally biased region" description="Low complexity" evidence="3">
    <location>
        <begin position="352"/>
        <end position="370"/>
    </location>
</feature>
<dbReference type="PROSITE" id="PS50102">
    <property type="entry name" value="RRM"/>
    <property type="match status" value="1"/>
</dbReference>
<dbReference type="PROSITE" id="PS50177">
    <property type="entry name" value="NTF2_DOMAIN"/>
    <property type="match status" value="1"/>
</dbReference>
<keyword evidence="1 2" id="KW-0694">RNA-binding</keyword>
<feature type="region of interest" description="Disordered" evidence="3">
    <location>
        <begin position="586"/>
        <end position="640"/>
    </location>
</feature>
<comment type="caution">
    <text evidence="6">The sequence shown here is derived from an EMBL/GenBank/DDBJ whole genome shotgun (WGS) entry which is preliminary data.</text>
</comment>
<dbReference type="GO" id="GO:0005829">
    <property type="term" value="C:cytosol"/>
    <property type="evidence" value="ECO:0007669"/>
    <property type="project" value="TreeGrafter"/>
</dbReference>
<evidence type="ECO:0000256" key="3">
    <source>
        <dbReference type="SAM" id="MobiDB-lite"/>
    </source>
</evidence>
<feature type="compositionally biased region" description="Low complexity" evidence="3">
    <location>
        <begin position="459"/>
        <end position="484"/>
    </location>
</feature>
<dbReference type="Pfam" id="PF02136">
    <property type="entry name" value="NTF2"/>
    <property type="match status" value="1"/>
</dbReference>
<feature type="compositionally biased region" description="Basic and acidic residues" evidence="3">
    <location>
        <begin position="307"/>
        <end position="317"/>
    </location>
</feature>
<dbReference type="InterPro" id="IPR012677">
    <property type="entry name" value="Nucleotide-bd_a/b_plait_sf"/>
</dbReference>
<dbReference type="Proteomes" id="UP000310039">
    <property type="component" value="Unassembled WGS sequence"/>
</dbReference>
<proteinExistence type="predicted"/>
<feature type="compositionally biased region" description="Gly residues" evidence="3">
    <location>
        <begin position="595"/>
        <end position="605"/>
    </location>
</feature>
<dbReference type="CDD" id="cd00590">
    <property type="entry name" value="RRM_SF"/>
    <property type="match status" value="1"/>
</dbReference>
<evidence type="ECO:0000256" key="1">
    <source>
        <dbReference type="ARBA" id="ARBA00022884"/>
    </source>
</evidence>
<dbReference type="InterPro" id="IPR000504">
    <property type="entry name" value="RRM_dom"/>
</dbReference>
<dbReference type="InterPro" id="IPR039539">
    <property type="entry name" value="Ras_GTPase_bind_prot"/>
</dbReference>
<dbReference type="Pfam" id="PF00076">
    <property type="entry name" value="RRM_1"/>
    <property type="match status" value="1"/>
</dbReference>
<dbReference type="GO" id="GO:0016579">
    <property type="term" value="P:protein deubiquitination"/>
    <property type="evidence" value="ECO:0007669"/>
    <property type="project" value="TreeGrafter"/>
</dbReference>
<evidence type="ECO:0008006" key="8">
    <source>
        <dbReference type="Google" id="ProtNLM"/>
    </source>
</evidence>
<feature type="compositionally biased region" description="Low complexity" evidence="3">
    <location>
        <begin position="500"/>
        <end position="510"/>
    </location>
</feature>
<accession>A0A4S9XX38</accession>
<feature type="compositionally biased region" description="Low complexity" evidence="3">
    <location>
        <begin position="436"/>
        <end position="447"/>
    </location>
</feature>